<organism evidence="4 5">
    <name type="scientific">Pseudomonas savastanoi pv. glycinea str. race 4</name>
    <dbReference type="NCBI Taxonomy" id="875330"/>
    <lineage>
        <taxon>Bacteria</taxon>
        <taxon>Pseudomonadati</taxon>
        <taxon>Pseudomonadota</taxon>
        <taxon>Gammaproteobacteria</taxon>
        <taxon>Pseudomonadales</taxon>
        <taxon>Pseudomonadaceae</taxon>
        <taxon>Pseudomonas</taxon>
    </lineage>
</organism>
<dbReference type="InterPro" id="IPR014031">
    <property type="entry name" value="Ketoacyl_synth_C"/>
</dbReference>
<reference evidence="4 5" key="1">
    <citation type="journal article" date="2011" name="PLoS Pathog.">
        <title>Dynamic evolution of pathogenicity revealed by sequencing and comparative genomics of 19 Pseudomonas syringae isolates.</title>
        <authorList>
            <person name="Baltrus D.A."/>
            <person name="Nishimura M.T."/>
            <person name="Romanchuk A."/>
            <person name="Chang J.H."/>
            <person name="Mukhtar M.S."/>
            <person name="Cherkis K."/>
            <person name="Roach J."/>
            <person name="Grant S.R."/>
            <person name="Jones C.D."/>
            <person name="Dangl J.L."/>
        </authorList>
    </citation>
    <scope>NUCLEOTIDE SEQUENCE [LARGE SCALE GENOMIC DNA]</scope>
    <source>
        <strain evidence="5">race 4</strain>
    </source>
</reference>
<dbReference type="HOGENOM" id="CLU_2983813_0_0_6"/>
<sequence>HKVGYTAPSMVGQREVIEDALLLADIDCTSIGMLEAHGTGTPLGDPIEVQALRASFAH</sequence>
<dbReference type="EMBL" id="ADWY01002933">
    <property type="protein sequence ID" value="EGH18605.1"/>
    <property type="molecule type" value="Genomic_DNA"/>
</dbReference>
<comment type="caution">
    <text evidence="4">The sequence shown here is derived from an EMBL/GenBank/DDBJ whole genome shotgun (WGS) entry which is preliminary data.</text>
</comment>
<feature type="non-terminal residue" evidence="4">
    <location>
        <position position="58"/>
    </location>
</feature>
<dbReference type="PANTHER" id="PTHR43775">
    <property type="entry name" value="FATTY ACID SYNTHASE"/>
    <property type="match status" value="1"/>
</dbReference>
<dbReference type="GO" id="GO:0005737">
    <property type="term" value="C:cytoplasm"/>
    <property type="evidence" value="ECO:0007669"/>
    <property type="project" value="TreeGrafter"/>
</dbReference>
<dbReference type="GO" id="GO:0004312">
    <property type="term" value="F:fatty acid synthase activity"/>
    <property type="evidence" value="ECO:0007669"/>
    <property type="project" value="TreeGrafter"/>
</dbReference>
<dbReference type="InterPro" id="IPR016039">
    <property type="entry name" value="Thiolase-like"/>
</dbReference>
<evidence type="ECO:0000313" key="4">
    <source>
        <dbReference type="EMBL" id="EGH18605.1"/>
    </source>
</evidence>
<feature type="non-terminal residue" evidence="4">
    <location>
        <position position="1"/>
    </location>
</feature>
<protein>
    <submittedName>
        <fullName evidence="4">Yersiniabactin polyketide/non-ribosomal peptide synthetase</fullName>
    </submittedName>
</protein>
<dbReference type="Proteomes" id="UP000005466">
    <property type="component" value="Unassembled WGS sequence"/>
</dbReference>
<accession>F3CH63</accession>
<keyword evidence="1" id="KW-0596">Phosphopantetheine</keyword>
<dbReference type="PANTHER" id="PTHR43775:SF37">
    <property type="entry name" value="SI:DKEY-61P9.11"/>
    <property type="match status" value="1"/>
</dbReference>
<dbReference type="GO" id="GO:0006633">
    <property type="term" value="P:fatty acid biosynthetic process"/>
    <property type="evidence" value="ECO:0007669"/>
    <property type="project" value="TreeGrafter"/>
</dbReference>
<dbReference type="Gene3D" id="3.40.47.10">
    <property type="match status" value="1"/>
</dbReference>
<dbReference type="GO" id="GO:0071770">
    <property type="term" value="P:DIM/DIP cell wall layer assembly"/>
    <property type="evidence" value="ECO:0007669"/>
    <property type="project" value="TreeGrafter"/>
</dbReference>
<keyword evidence="2" id="KW-0597">Phosphoprotein</keyword>
<dbReference type="Pfam" id="PF02801">
    <property type="entry name" value="Ketoacyl-synt_C"/>
    <property type="match status" value="1"/>
</dbReference>
<evidence type="ECO:0000256" key="2">
    <source>
        <dbReference type="ARBA" id="ARBA00022553"/>
    </source>
</evidence>
<feature type="domain" description="Beta-ketoacyl synthase C-terminal" evidence="3">
    <location>
        <begin position="2"/>
        <end position="57"/>
    </location>
</feature>
<evidence type="ECO:0000313" key="5">
    <source>
        <dbReference type="Proteomes" id="UP000005466"/>
    </source>
</evidence>
<gene>
    <name evidence="4" type="ORF">Pgy4_37181</name>
</gene>
<evidence type="ECO:0000256" key="1">
    <source>
        <dbReference type="ARBA" id="ARBA00022450"/>
    </source>
</evidence>
<name>F3CH63_PSESG</name>
<evidence type="ECO:0000259" key="3">
    <source>
        <dbReference type="Pfam" id="PF02801"/>
    </source>
</evidence>
<dbReference type="SUPFAM" id="SSF53901">
    <property type="entry name" value="Thiolase-like"/>
    <property type="match status" value="1"/>
</dbReference>
<dbReference type="AlphaFoldDB" id="F3CH63"/>
<dbReference type="GO" id="GO:0005886">
    <property type="term" value="C:plasma membrane"/>
    <property type="evidence" value="ECO:0007669"/>
    <property type="project" value="TreeGrafter"/>
</dbReference>
<dbReference type="InterPro" id="IPR050091">
    <property type="entry name" value="PKS_NRPS_Biosynth_Enz"/>
</dbReference>
<proteinExistence type="predicted"/>